<evidence type="ECO:0000256" key="1">
    <source>
        <dbReference type="SAM" id="Phobius"/>
    </source>
</evidence>
<feature type="transmembrane region" description="Helical" evidence="1">
    <location>
        <begin position="144"/>
        <end position="166"/>
    </location>
</feature>
<feature type="transmembrane region" description="Helical" evidence="1">
    <location>
        <begin position="274"/>
        <end position="300"/>
    </location>
</feature>
<evidence type="ECO:0000313" key="2">
    <source>
        <dbReference type="EMBL" id="GMH56308.1"/>
    </source>
</evidence>
<dbReference type="EMBL" id="BLQM01000050">
    <property type="protein sequence ID" value="GMH56308.1"/>
    <property type="molecule type" value="Genomic_DNA"/>
</dbReference>
<reference evidence="3" key="1">
    <citation type="journal article" date="2023" name="Commun. Biol.">
        <title>Genome analysis of Parmales, the sister group of diatoms, reveals the evolutionary specialization of diatoms from phago-mixotrophs to photoautotrophs.</title>
        <authorList>
            <person name="Ban H."/>
            <person name="Sato S."/>
            <person name="Yoshikawa S."/>
            <person name="Yamada K."/>
            <person name="Nakamura Y."/>
            <person name="Ichinomiya M."/>
            <person name="Sato N."/>
            <person name="Blanc-Mathieu R."/>
            <person name="Endo H."/>
            <person name="Kuwata A."/>
            <person name="Ogata H."/>
        </authorList>
    </citation>
    <scope>NUCLEOTIDE SEQUENCE [LARGE SCALE GENOMIC DNA]</scope>
</reference>
<keyword evidence="1" id="KW-1133">Transmembrane helix</keyword>
<feature type="transmembrane region" description="Helical" evidence="1">
    <location>
        <begin position="243"/>
        <end position="262"/>
    </location>
</feature>
<feature type="transmembrane region" description="Helical" evidence="1">
    <location>
        <begin position="116"/>
        <end position="135"/>
    </location>
</feature>
<accession>A0A9W7DZD5</accession>
<keyword evidence="1" id="KW-0472">Membrane</keyword>
<sequence>MINLGFYMRPKDDSPTYKALLLSCSLSTSVIPELVGLYGSYRDDRFLTDLPSRTLTVIVWLSLLALAWMAHKKIGDLDDLNLSQFLTRKVRTVTFRPFVFSNFKSFLAPDDSILELWAQGVGPILSLTFCLSIFLKPRRTDMKYLWFVHVQFCFHIIGPEILLILASHGSSRDTGVSQYNMVGVVLRTPFLLVAYYLALKMRMRLAQKTDKELSFFFVWLLTRGITGVPLARKPRDHEHFMDAQVQLLFTTLSTGCGLYLFANLKNEGRKNGVSYMIGFTGGILLGIVLMAETISARYLFKEEAERENRGLGPREMQERPPFSALSFVFNAAVICLAGLTNFLYNMYGVSGDHNWLTWGTMSMPLTAMIYIFSIYLQPLRKDAKYDAILHSTFVFVCVPAEFATALGNYKRDHGGSLGVILPFLRILIGYFPVYYFSRKLRRYVGRLSRRELSNFLCYRILGQSFSSLGPMFLFAFETCSCIGKGNMSDSFERCGKSAVSSMMLSCLLVQFNFLLLISKSSGANVRNEIEIPLADIAALRLSKARIIQSSSASKKIYLGAGLG</sequence>
<feature type="transmembrane region" description="Helical" evidence="1">
    <location>
        <begin position="178"/>
        <end position="198"/>
    </location>
</feature>
<comment type="caution">
    <text evidence="2">The sequence shown here is derived from an EMBL/GenBank/DDBJ whole genome shotgun (WGS) entry which is preliminary data.</text>
</comment>
<proteinExistence type="predicted"/>
<evidence type="ECO:0000313" key="3">
    <source>
        <dbReference type="Proteomes" id="UP001162640"/>
    </source>
</evidence>
<protein>
    <submittedName>
        <fullName evidence="2">Uncharacterized protein</fullName>
    </submittedName>
</protein>
<feature type="transmembrane region" description="Helical" evidence="1">
    <location>
        <begin position="388"/>
        <end position="409"/>
    </location>
</feature>
<feature type="transmembrane region" description="Helical" evidence="1">
    <location>
        <begin position="321"/>
        <end position="343"/>
    </location>
</feature>
<keyword evidence="1" id="KW-0812">Transmembrane</keyword>
<feature type="transmembrane region" description="Helical" evidence="1">
    <location>
        <begin position="496"/>
        <end position="517"/>
    </location>
</feature>
<gene>
    <name evidence="2" type="ORF">TL16_g02104</name>
</gene>
<dbReference type="Proteomes" id="UP001162640">
    <property type="component" value="Unassembled WGS sequence"/>
</dbReference>
<feature type="transmembrane region" description="Helical" evidence="1">
    <location>
        <begin position="53"/>
        <end position="71"/>
    </location>
</feature>
<dbReference type="AlphaFoldDB" id="A0A9W7DZD5"/>
<feature type="transmembrane region" description="Helical" evidence="1">
    <location>
        <begin position="456"/>
        <end position="476"/>
    </location>
</feature>
<feature type="transmembrane region" description="Helical" evidence="1">
    <location>
        <begin position="415"/>
        <end position="436"/>
    </location>
</feature>
<organism evidence="2 3">
    <name type="scientific">Triparma laevis f. inornata</name>
    <dbReference type="NCBI Taxonomy" id="1714386"/>
    <lineage>
        <taxon>Eukaryota</taxon>
        <taxon>Sar</taxon>
        <taxon>Stramenopiles</taxon>
        <taxon>Ochrophyta</taxon>
        <taxon>Bolidophyceae</taxon>
        <taxon>Parmales</taxon>
        <taxon>Triparmaceae</taxon>
        <taxon>Triparma</taxon>
    </lineage>
</organism>
<feature type="transmembrane region" description="Helical" evidence="1">
    <location>
        <begin position="355"/>
        <end position="376"/>
    </location>
</feature>
<feature type="transmembrane region" description="Helical" evidence="1">
    <location>
        <begin position="20"/>
        <end position="41"/>
    </location>
</feature>
<name>A0A9W7DZD5_9STRA</name>